<protein>
    <recommendedName>
        <fullName evidence="4">Reverse transcriptase domain-containing protein</fullName>
    </recommendedName>
</protein>
<evidence type="ECO:0008006" key="4">
    <source>
        <dbReference type="Google" id="ProtNLM"/>
    </source>
</evidence>
<feature type="region of interest" description="Disordered" evidence="1">
    <location>
        <begin position="32"/>
        <end position="78"/>
    </location>
</feature>
<dbReference type="EMBL" id="BQNB010019706">
    <property type="protein sequence ID" value="GJT88190.1"/>
    <property type="molecule type" value="Genomic_DNA"/>
</dbReference>
<dbReference type="Proteomes" id="UP001151760">
    <property type="component" value="Unassembled WGS sequence"/>
</dbReference>
<reference evidence="2" key="2">
    <citation type="submission" date="2022-01" db="EMBL/GenBank/DDBJ databases">
        <authorList>
            <person name="Yamashiro T."/>
            <person name="Shiraishi A."/>
            <person name="Satake H."/>
            <person name="Nakayama K."/>
        </authorList>
    </citation>
    <scope>NUCLEOTIDE SEQUENCE</scope>
</reference>
<reference evidence="2" key="1">
    <citation type="journal article" date="2022" name="Int. J. Mol. Sci.">
        <title>Draft Genome of Tanacetum Coccineum: Genomic Comparison of Closely Related Tanacetum-Family Plants.</title>
        <authorList>
            <person name="Yamashiro T."/>
            <person name="Shiraishi A."/>
            <person name="Nakayama K."/>
            <person name="Satake H."/>
        </authorList>
    </citation>
    <scope>NUCLEOTIDE SEQUENCE</scope>
</reference>
<organism evidence="2 3">
    <name type="scientific">Tanacetum coccineum</name>
    <dbReference type="NCBI Taxonomy" id="301880"/>
    <lineage>
        <taxon>Eukaryota</taxon>
        <taxon>Viridiplantae</taxon>
        <taxon>Streptophyta</taxon>
        <taxon>Embryophyta</taxon>
        <taxon>Tracheophyta</taxon>
        <taxon>Spermatophyta</taxon>
        <taxon>Magnoliopsida</taxon>
        <taxon>eudicotyledons</taxon>
        <taxon>Gunneridae</taxon>
        <taxon>Pentapetalae</taxon>
        <taxon>asterids</taxon>
        <taxon>campanulids</taxon>
        <taxon>Asterales</taxon>
        <taxon>Asteraceae</taxon>
        <taxon>Asteroideae</taxon>
        <taxon>Anthemideae</taxon>
        <taxon>Anthemidinae</taxon>
        <taxon>Tanacetum</taxon>
    </lineage>
</organism>
<proteinExistence type="predicted"/>
<evidence type="ECO:0000313" key="3">
    <source>
        <dbReference type="Proteomes" id="UP001151760"/>
    </source>
</evidence>
<dbReference type="InterPro" id="IPR043502">
    <property type="entry name" value="DNA/RNA_pol_sf"/>
</dbReference>
<sequence length="78" mass="8760">MLKRCEDTNLALNWEKSHFMVKEGIALGHKISKSGIKGTDISQKDEKPSKKQQNQSRDGKVCEGEAQSKSSQLREEKA</sequence>
<gene>
    <name evidence="2" type="ORF">Tco_1069907</name>
</gene>
<dbReference type="InterPro" id="IPR043128">
    <property type="entry name" value="Rev_trsase/Diguanyl_cyclase"/>
</dbReference>
<name>A0ABQ5HJX6_9ASTR</name>
<evidence type="ECO:0000256" key="1">
    <source>
        <dbReference type="SAM" id="MobiDB-lite"/>
    </source>
</evidence>
<dbReference type="SUPFAM" id="SSF56672">
    <property type="entry name" value="DNA/RNA polymerases"/>
    <property type="match status" value="1"/>
</dbReference>
<dbReference type="Gene3D" id="3.30.70.270">
    <property type="match status" value="1"/>
</dbReference>
<keyword evidence="3" id="KW-1185">Reference proteome</keyword>
<accession>A0ABQ5HJX6</accession>
<comment type="caution">
    <text evidence="2">The sequence shown here is derived from an EMBL/GenBank/DDBJ whole genome shotgun (WGS) entry which is preliminary data.</text>
</comment>
<evidence type="ECO:0000313" key="2">
    <source>
        <dbReference type="EMBL" id="GJT88190.1"/>
    </source>
</evidence>